<proteinExistence type="predicted"/>
<protein>
    <recommendedName>
        <fullName evidence="3">Actin-related protein 6</fullName>
    </recommendedName>
</protein>
<dbReference type="SUPFAM" id="SSF53067">
    <property type="entry name" value="Actin-like ATPase domain"/>
    <property type="match status" value="1"/>
</dbReference>
<dbReference type="InterPro" id="IPR004000">
    <property type="entry name" value="Actin"/>
</dbReference>
<dbReference type="AlphaFoldDB" id="A0A7R9F073"/>
<dbReference type="Gene3D" id="3.30.420.40">
    <property type="match status" value="1"/>
</dbReference>
<name>A0A7R9F073_9NEOP</name>
<evidence type="ECO:0000313" key="2">
    <source>
        <dbReference type="EMBL" id="CAD7444238.1"/>
    </source>
</evidence>
<feature type="chain" id="PRO_5030523273" description="Actin-related protein 6" evidence="1">
    <location>
        <begin position="24"/>
        <end position="169"/>
    </location>
</feature>
<evidence type="ECO:0008006" key="3">
    <source>
        <dbReference type="Google" id="ProtNLM"/>
    </source>
</evidence>
<sequence length="169" mass="18840">MRSRKDMFLQSVLFLPLETTVCSDCPCQAVDTLTSSLARAQWWREGGNLEGEILFSPSDVGIPQMGIAEAITHSITSCPVETHPHLFANILLTGGCTLFKGFSERLLTEVRALAPVEFDVNIMFPPDPVKYSWQGGAILSKDPEFKSMLVTKEEYEEEGYRVCADKFDV</sequence>
<organism evidence="2">
    <name type="scientific">Timema bartmani</name>
    <dbReference type="NCBI Taxonomy" id="61472"/>
    <lineage>
        <taxon>Eukaryota</taxon>
        <taxon>Metazoa</taxon>
        <taxon>Ecdysozoa</taxon>
        <taxon>Arthropoda</taxon>
        <taxon>Hexapoda</taxon>
        <taxon>Insecta</taxon>
        <taxon>Pterygota</taxon>
        <taxon>Neoptera</taxon>
        <taxon>Polyneoptera</taxon>
        <taxon>Phasmatodea</taxon>
        <taxon>Timematodea</taxon>
        <taxon>Timematoidea</taxon>
        <taxon>Timematidae</taxon>
        <taxon>Timema</taxon>
    </lineage>
</organism>
<gene>
    <name evidence="2" type="ORF">TBIB3V08_LOCUS6621</name>
</gene>
<accession>A0A7R9F073</accession>
<reference evidence="2" key="1">
    <citation type="submission" date="2020-11" db="EMBL/GenBank/DDBJ databases">
        <authorList>
            <person name="Tran Van P."/>
        </authorList>
    </citation>
    <scope>NUCLEOTIDE SEQUENCE</scope>
</reference>
<dbReference type="PANTHER" id="PTHR11937">
    <property type="entry name" value="ACTIN"/>
    <property type="match status" value="1"/>
</dbReference>
<keyword evidence="1" id="KW-0732">Signal</keyword>
<dbReference type="EMBL" id="OD566561">
    <property type="protein sequence ID" value="CAD7444238.1"/>
    <property type="molecule type" value="Genomic_DNA"/>
</dbReference>
<evidence type="ECO:0000256" key="1">
    <source>
        <dbReference type="SAM" id="SignalP"/>
    </source>
</evidence>
<dbReference type="Pfam" id="PF00022">
    <property type="entry name" value="Actin"/>
    <property type="match status" value="1"/>
</dbReference>
<feature type="signal peptide" evidence="1">
    <location>
        <begin position="1"/>
        <end position="23"/>
    </location>
</feature>
<dbReference type="InterPro" id="IPR043129">
    <property type="entry name" value="ATPase_NBD"/>
</dbReference>
<dbReference type="FunFam" id="3.30.420.40:FF:000058">
    <property type="entry name" value="Putative actin-related protein 5"/>
    <property type="match status" value="1"/>
</dbReference>